<dbReference type="GO" id="GO:0034464">
    <property type="term" value="C:BBSome"/>
    <property type="evidence" value="ECO:0000318"/>
    <property type="project" value="GO_Central"/>
</dbReference>
<dbReference type="PANTHER" id="PTHR20870">
    <property type="entry name" value="BARDET-BIEDL SYNDROME 1 PROTEIN"/>
    <property type="match status" value="1"/>
</dbReference>
<name>A0A9J7LG35_BRAFL</name>
<evidence type="ECO:0000256" key="8">
    <source>
        <dbReference type="ARBA" id="ARBA00022794"/>
    </source>
</evidence>
<keyword evidence="4" id="KW-1003">Cell membrane</keyword>
<dbReference type="GO" id="GO:0034451">
    <property type="term" value="C:centriolar satellite"/>
    <property type="evidence" value="ECO:0007669"/>
    <property type="project" value="UniProtKB-SubCell"/>
</dbReference>
<keyword evidence="14" id="KW-0966">Cell projection</keyword>
<dbReference type="FunFam" id="2.130.10.10:FF:002248">
    <property type="entry name" value="Bardet-Biedl syndrome 1"/>
    <property type="match status" value="1"/>
</dbReference>
<evidence type="ECO:0000259" key="18">
    <source>
        <dbReference type="Pfam" id="PF14779"/>
    </source>
</evidence>
<keyword evidence="3" id="KW-0813">Transport</keyword>
<feature type="domain" description="Bardet-Biedl syndrome 1 N-terminal" evidence="18">
    <location>
        <begin position="44"/>
        <end position="298"/>
    </location>
</feature>
<evidence type="ECO:0000259" key="19">
    <source>
        <dbReference type="Pfam" id="PF23304"/>
    </source>
</evidence>
<evidence type="ECO:0000256" key="14">
    <source>
        <dbReference type="ARBA" id="ARBA00023273"/>
    </source>
</evidence>
<accession>A0A9J7LG35</accession>
<dbReference type="GO" id="GO:0061512">
    <property type="term" value="P:protein localization to cilium"/>
    <property type="evidence" value="ECO:0000318"/>
    <property type="project" value="GO_Central"/>
</dbReference>
<reference evidence="21" key="3">
    <citation type="submission" date="2025-08" db="UniProtKB">
        <authorList>
            <consortium name="RefSeq"/>
        </authorList>
    </citation>
    <scope>IDENTIFICATION</scope>
</reference>
<evidence type="ECO:0000313" key="20">
    <source>
        <dbReference type="Proteomes" id="UP000001554"/>
    </source>
</evidence>
<keyword evidence="20" id="KW-1185">Reference proteome</keyword>
<evidence type="ECO:0000313" key="21">
    <source>
        <dbReference type="RefSeq" id="XP_035681008.1"/>
    </source>
</evidence>
<dbReference type="GeneID" id="118418957"/>
<dbReference type="RefSeq" id="XP_035681008.1">
    <property type="nucleotide sequence ID" value="XM_035825115.1"/>
</dbReference>
<evidence type="ECO:0000256" key="15">
    <source>
        <dbReference type="ARBA" id="ARBA00023305"/>
    </source>
</evidence>
<dbReference type="PANTHER" id="PTHR20870:SF0">
    <property type="entry name" value="BARDET-BIEDL SYNDROME 1 PROTEIN"/>
    <property type="match status" value="1"/>
</dbReference>
<keyword evidence="11" id="KW-0969">Cilium</keyword>
<evidence type="ECO:0000256" key="17">
    <source>
        <dbReference type="ARBA" id="ARBA00073721"/>
    </source>
</evidence>
<dbReference type="Proteomes" id="UP000001554">
    <property type="component" value="Chromosome 1"/>
</dbReference>
<evidence type="ECO:0000256" key="9">
    <source>
        <dbReference type="ARBA" id="ARBA00022927"/>
    </source>
</evidence>
<dbReference type="OrthoDB" id="10259809at2759"/>
<keyword evidence="7" id="KW-0552">Olfaction</keyword>
<dbReference type="AlphaFoldDB" id="A0A9J7LG35"/>
<dbReference type="InterPro" id="IPR032728">
    <property type="entry name" value="BBS1_N"/>
</dbReference>
<evidence type="ECO:0000256" key="16">
    <source>
        <dbReference type="ARBA" id="ARBA00062958"/>
    </source>
</evidence>
<reference evidence="21" key="1">
    <citation type="journal article" date="2016" name="Genome Biol. Evol.">
        <title>Conserved non-coding elements in the most distant genera of cephalochordates: the Goldilocks principle.</title>
        <authorList>
            <person name="Yue J.X."/>
            <person name="Kozmikova I."/>
            <person name="Ono H."/>
            <person name="Nossa C.W."/>
            <person name="Kozmik Z."/>
            <person name="Putnam N.H."/>
            <person name="Yu J.K."/>
            <person name="Holland L.Z."/>
        </authorList>
    </citation>
    <scope>NUCLEOTIDE SEQUENCE</scope>
</reference>
<dbReference type="GO" id="GO:0005113">
    <property type="term" value="F:patched binding"/>
    <property type="evidence" value="ECO:0000318"/>
    <property type="project" value="GO_Central"/>
</dbReference>
<evidence type="ECO:0000256" key="1">
    <source>
        <dbReference type="ARBA" id="ARBA00004309"/>
    </source>
</evidence>
<dbReference type="Pfam" id="PF14779">
    <property type="entry name" value="BBS1"/>
    <property type="match status" value="1"/>
</dbReference>
<dbReference type="GO" id="GO:0007608">
    <property type="term" value="P:sensory perception of smell"/>
    <property type="evidence" value="ECO:0007669"/>
    <property type="project" value="UniProtKB-KW"/>
</dbReference>
<gene>
    <name evidence="21" type="primary">LOC118418957</name>
</gene>
<evidence type="ECO:0000256" key="5">
    <source>
        <dbReference type="ARBA" id="ARBA00022490"/>
    </source>
</evidence>
<dbReference type="GO" id="GO:0060170">
    <property type="term" value="C:ciliary membrane"/>
    <property type="evidence" value="ECO:0007669"/>
    <property type="project" value="UniProtKB-SubCell"/>
</dbReference>
<dbReference type="GO" id="GO:0005813">
    <property type="term" value="C:centrosome"/>
    <property type="evidence" value="ECO:0000318"/>
    <property type="project" value="GO_Central"/>
</dbReference>
<evidence type="ECO:0000256" key="6">
    <source>
        <dbReference type="ARBA" id="ARBA00022606"/>
    </source>
</evidence>
<sequence length="615" mass="68955">MDLFDEDVGNISQPSPIALVEAKRERRQPRNQSKPASHEGNAKWLHAHYDPYSTLYTFSSCIALADLHGDGDNKLIIANLGTGKYDMKLKVYKGTTLMTENTIIDLPTAVCTFFMDTHDPRTPAVAVASGPYIYVYKNLRPYFKFTLPPLDVNPVEQDLWNQAKEDKIDVQVLKEMLESLRADGSEGTLTVRSLRFLMLDPEDMPTFANLHKHSPLKRQTVITCMTTLKKSHSEEDAISCLVIGTESKDIYILDPEAFTVLTKMVLPSVPVFLDVTGLYDVEFRIVVSCRNGNIYSLKKGSKAPKYSIELSSQPVGLQRMGKNVVVGCMDQTLQCYTTKGKRLWVLTLPANVMTMELMDYKSRGFKAIMVALDNCEVHVYNEKYLVNTIKTEDIVTGMKFGRFGREDGALVMTTKGGGLIVKILKRNSVFEEKDSRPGPPAAQNQKLNIPKKTKLFVDQTMRERENAVTMHRMFQRDLYRLRLDAARSYVKALETSMTPMSADPLEPLKLSATVNGIGPSFKLTVNLQNTSSATPSINLLITFQYDEKLYQLQRSSIKVPLLVPGLNYAFQTLVECISDKAIADTIKVFVLRKGKSMPIITGNINMPVSEAQVVV</sequence>
<dbReference type="Pfam" id="PF23304">
    <property type="entry name" value="GAE_BBS1"/>
    <property type="match status" value="1"/>
</dbReference>
<organism evidence="20 21">
    <name type="scientific">Branchiostoma floridae</name>
    <name type="common">Florida lancelet</name>
    <name type="synonym">Amphioxus</name>
    <dbReference type="NCBI Taxonomy" id="7739"/>
    <lineage>
        <taxon>Eukaryota</taxon>
        <taxon>Metazoa</taxon>
        <taxon>Chordata</taxon>
        <taxon>Cephalochordata</taxon>
        <taxon>Leptocardii</taxon>
        <taxon>Amphioxiformes</taxon>
        <taxon>Branchiostomatidae</taxon>
        <taxon>Branchiostoma</taxon>
    </lineage>
</organism>
<dbReference type="SUPFAM" id="SSF50998">
    <property type="entry name" value="Quinoprotein alcohol dehydrogenase-like"/>
    <property type="match status" value="1"/>
</dbReference>
<keyword evidence="12" id="KW-0472">Membrane</keyword>
<evidence type="ECO:0000256" key="13">
    <source>
        <dbReference type="ARBA" id="ARBA00023212"/>
    </source>
</evidence>
<feature type="domain" description="Bardet-Biedl syndrome 1 protein GAE" evidence="19">
    <location>
        <begin position="508"/>
        <end position="611"/>
    </location>
</feature>
<dbReference type="InterPro" id="IPR056419">
    <property type="entry name" value="GAE_BBS1"/>
</dbReference>
<proteinExistence type="predicted"/>
<reference evidence="20" key="2">
    <citation type="journal article" date="2020" name="Nat. Ecol. Evol.">
        <title>Deeply conserved synteny resolves early events in vertebrate evolution.</title>
        <authorList>
            <person name="Simakov O."/>
            <person name="Marletaz F."/>
            <person name="Yue J.X."/>
            <person name="O'Connell B."/>
            <person name="Jenkins J."/>
            <person name="Brandt A."/>
            <person name="Calef R."/>
            <person name="Tung C.H."/>
            <person name="Huang T.K."/>
            <person name="Schmutz J."/>
            <person name="Satoh N."/>
            <person name="Yu J.K."/>
            <person name="Putnam N.H."/>
            <person name="Green R.E."/>
            <person name="Rokhsar D.S."/>
        </authorList>
    </citation>
    <scope>NUCLEOTIDE SEQUENCE [LARGE SCALE GENOMIC DNA]</scope>
    <source>
        <strain evidence="20">S238N-H82</strain>
    </source>
</reference>
<evidence type="ECO:0000256" key="11">
    <source>
        <dbReference type="ARBA" id="ARBA00023069"/>
    </source>
</evidence>
<dbReference type="GO" id="GO:0005119">
    <property type="term" value="F:smoothened binding"/>
    <property type="evidence" value="ECO:0000318"/>
    <property type="project" value="GO_Central"/>
</dbReference>
<evidence type="ECO:0000256" key="7">
    <source>
        <dbReference type="ARBA" id="ARBA00022725"/>
    </source>
</evidence>
<keyword evidence="15" id="KW-0844">Vision</keyword>
<comment type="subunit">
    <text evidence="16">Part of BBSome complex, that contains BBS1, BBS2, BBS4, BBS5, BBS7, BBS8/TTC8, BBS9 and BBIP10. Interacts with the C-terminus of RAB3IP. Interacts with CCDC28B and ALDOB. Interacts with PKD1.</text>
</comment>
<keyword evidence="6" id="KW-0716">Sensory transduction</keyword>
<evidence type="ECO:0000256" key="3">
    <source>
        <dbReference type="ARBA" id="ARBA00022448"/>
    </source>
</evidence>
<dbReference type="GO" id="GO:1905515">
    <property type="term" value="P:non-motile cilium assembly"/>
    <property type="evidence" value="ECO:0000318"/>
    <property type="project" value="GO_Central"/>
</dbReference>
<keyword evidence="10" id="KW-0007">Acetylation</keyword>
<keyword evidence="9" id="KW-0653">Protein transport</keyword>
<dbReference type="GO" id="GO:0015031">
    <property type="term" value="P:protein transport"/>
    <property type="evidence" value="ECO:0007669"/>
    <property type="project" value="UniProtKB-KW"/>
</dbReference>
<evidence type="ECO:0000256" key="10">
    <source>
        <dbReference type="ARBA" id="ARBA00022990"/>
    </source>
</evidence>
<dbReference type="GO" id="GO:0001895">
    <property type="term" value="P:retina homeostasis"/>
    <property type="evidence" value="ECO:0007669"/>
    <property type="project" value="UniProtKB-ARBA"/>
</dbReference>
<dbReference type="GO" id="GO:0005930">
    <property type="term" value="C:axoneme"/>
    <property type="evidence" value="ECO:0000318"/>
    <property type="project" value="GO_Central"/>
</dbReference>
<keyword evidence="5" id="KW-0963">Cytoplasm</keyword>
<evidence type="ECO:0000256" key="4">
    <source>
        <dbReference type="ARBA" id="ARBA00022475"/>
    </source>
</evidence>
<dbReference type="KEGG" id="bfo:118418957"/>
<comment type="subcellular location">
    <subcellularLocation>
        <location evidence="1">Cell projection</location>
        <location evidence="1">Cilium membrane</location>
    </subcellularLocation>
    <subcellularLocation>
        <location evidence="2">Cytoplasm</location>
        <location evidence="2">Cytoskeleton</location>
        <location evidence="2">Microtubule organizing center</location>
        <location evidence="2">Centrosome</location>
        <location evidence="2">Centriolar satellite</location>
    </subcellularLocation>
</comment>
<evidence type="ECO:0000256" key="2">
    <source>
        <dbReference type="ARBA" id="ARBA00004607"/>
    </source>
</evidence>
<dbReference type="GO" id="GO:0007601">
    <property type="term" value="P:visual perception"/>
    <property type="evidence" value="ECO:0007669"/>
    <property type="project" value="UniProtKB-KW"/>
</dbReference>
<evidence type="ECO:0000256" key="12">
    <source>
        <dbReference type="ARBA" id="ARBA00023136"/>
    </source>
</evidence>
<dbReference type="InterPro" id="IPR011047">
    <property type="entry name" value="Quinoprotein_ADH-like_sf"/>
</dbReference>
<dbReference type="InterPro" id="IPR028784">
    <property type="entry name" value="BBS1"/>
</dbReference>
<dbReference type="OMA" id="HADRRHY"/>
<keyword evidence="13" id="KW-0206">Cytoskeleton</keyword>
<keyword evidence="8" id="KW-0970">Cilium biogenesis/degradation</keyword>
<protein>
    <recommendedName>
        <fullName evidence="17">BBSome complex member BBS1</fullName>
    </recommendedName>
</protein>